<reference evidence="2 3" key="1">
    <citation type="journal article" date="2015" name="Front. Microbiol.">
        <title>Genome sequence of the plant growth promoting endophytic yeast Rhodotorula graminis WP1.</title>
        <authorList>
            <person name="Firrincieli A."/>
            <person name="Otillar R."/>
            <person name="Salamov A."/>
            <person name="Schmutz J."/>
            <person name="Khan Z."/>
            <person name="Redman R.S."/>
            <person name="Fleck N.D."/>
            <person name="Lindquist E."/>
            <person name="Grigoriev I.V."/>
            <person name="Doty S.L."/>
        </authorList>
    </citation>
    <scope>NUCLEOTIDE SEQUENCE [LARGE SCALE GENOMIC DNA]</scope>
    <source>
        <strain evidence="2 3">WP1</strain>
    </source>
</reference>
<feature type="compositionally biased region" description="Basic and acidic residues" evidence="1">
    <location>
        <begin position="44"/>
        <end position="76"/>
    </location>
</feature>
<feature type="compositionally biased region" description="Basic and acidic residues" evidence="1">
    <location>
        <begin position="135"/>
        <end position="144"/>
    </location>
</feature>
<organism evidence="2 3">
    <name type="scientific">Rhodotorula graminis (strain WP1)</name>
    <dbReference type="NCBI Taxonomy" id="578459"/>
    <lineage>
        <taxon>Eukaryota</taxon>
        <taxon>Fungi</taxon>
        <taxon>Dikarya</taxon>
        <taxon>Basidiomycota</taxon>
        <taxon>Pucciniomycotina</taxon>
        <taxon>Microbotryomycetes</taxon>
        <taxon>Sporidiobolales</taxon>
        <taxon>Sporidiobolaceae</taxon>
        <taxon>Rhodotorula</taxon>
    </lineage>
</organism>
<gene>
    <name evidence="2" type="ORF">RHOBADRAFT_21719</name>
</gene>
<accession>A0A194S830</accession>
<feature type="compositionally biased region" description="Basic and acidic residues" evidence="1">
    <location>
        <begin position="89"/>
        <end position="102"/>
    </location>
</feature>
<dbReference type="GeneID" id="28973007"/>
<evidence type="ECO:0000256" key="1">
    <source>
        <dbReference type="SAM" id="MobiDB-lite"/>
    </source>
</evidence>
<evidence type="ECO:0000313" key="2">
    <source>
        <dbReference type="EMBL" id="KPV76640.1"/>
    </source>
</evidence>
<feature type="region of interest" description="Disordered" evidence="1">
    <location>
        <begin position="230"/>
        <end position="267"/>
    </location>
</feature>
<keyword evidence="3" id="KW-1185">Reference proteome</keyword>
<sequence length="267" mass="29447">MPSGYGPQQGQHPQRPRRGAVDGRADHVADEQQERNSTSPTRRHLPEPDGHSRREEDPNREFSHPDRPRRSSRDASDPGANEPRQLAEQLDRIAQDGDELHSRSSLRRSRHPALGPAPAQYKAPPPSSPFGNFSFDKRDARFDTDGLLDALEDGEPHERASERRRDGRSRSPRTRDEYNPRERDGPEESCSSRCLRPLLARTDLPALKLGPSAPLERLDDASAACASVSLGSTAPSRGTAATAPGQAELGQLPRRAPLRRQNAPRAA</sequence>
<dbReference type="RefSeq" id="XP_018272689.1">
    <property type="nucleotide sequence ID" value="XM_018412558.1"/>
</dbReference>
<feature type="compositionally biased region" description="Basic and acidic residues" evidence="1">
    <location>
        <begin position="19"/>
        <end position="34"/>
    </location>
</feature>
<name>A0A194S830_RHOGW</name>
<feature type="compositionally biased region" description="Low complexity" evidence="1">
    <location>
        <begin position="1"/>
        <end position="13"/>
    </location>
</feature>
<protein>
    <submittedName>
        <fullName evidence="2">Uncharacterized protein</fullName>
    </submittedName>
</protein>
<dbReference type="AlphaFoldDB" id="A0A194S830"/>
<dbReference type="EMBL" id="KQ474076">
    <property type="protein sequence ID" value="KPV76640.1"/>
    <property type="molecule type" value="Genomic_DNA"/>
</dbReference>
<dbReference type="Proteomes" id="UP000053890">
    <property type="component" value="Unassembled WGS sequence"/>
</dbReference>
<feature type="compositionally biased region" description="Basic and acidic residues" evidence="1">
    <location>
        <begin position="154"/>
        <end position="186"/>
    </location>
</feature>
<evidence type="ECO:0000313" key="3">
    <source>
        <dbReference type="Proteomes" id="UP000053890"/>
    </source>
</evidence>
<proteinExistence type="predicted"/>
<feature type="region of interest" description="Disordered" evidence="1">
    <location>
        <begin position="1"/>
        <end position="194"/>
    </location>
</feature>